<reference evidence="3 4" key="1">
    <citation type="submission" date="2019-03" db="EMBL/GenBank/DDBJ databases">
        <title>Deep-cultivation of Planctomycetes and their phenomic and genomic characterization uncovers novel biology.</title>
        <authorList>
            <person name="Wiegand S."/>
            <person name="Jogler M."/>
            <person name="Boedeker C."/>
            <person name="Pinto D."/>
            <person name="Vollmers J."/>
            <person name="Rivas-Marin E."/>
            <person name="Kohn T."/>
            <person name="Peeters S.H."/>
            <person name="Heuer A."/>
            <person name="Rast P."/>
            <person name="Oberbeckmann S."/>
            <person name="Bunk B."/>
            <person name="Jeske O."/>
            <person name="Meyerdierks A."/>
            <person name="Storesund J.E."/>
            <person name="Kallscheuer N."/>
            <person name="Luecker S."/>
            <person name="Lage O.M."/>
            <person name="Pohl T."/>
            <person name="Merkel B.J."/>
            <person name="Hornburger P."/>
            <person name="Mueller R.-W."/>
            <person name="Bruemmer F."/>
            <person name="Labrenz M."/>
            <person name="Spormann A.M."/>
            <person name="Op den Camp H."/>
            <person name="Overmann J."/>
            <person name="Amann R."/>
            <person name="Jetten M.S.M."/>
            <person name="Mascher T."/>
            <person name="Medema M.H."/>
            <person name="Devos D.P."/>
            <person name="Kaster A.-K."/>
            <person name="Ovreas L."/>
            <person name="Rohde M."/>
            <person name="Galperin M.Y."/>
            <person name="Jogler C."/>
        </authorList>
    </citation>
    <scope>NUCLEOTIDE SEQUENCE [LARGE SCALE GENOMIC DNA]</scope>
    <source>
        <strain evidence="3 4">V144</strain>
    </source>
</reference>
<feature type="compositionally biased region" description="Acidic residues" evidence="1">
    <location>
        <begin position="1"/>
        <end position="11"/>
    </location>
</feature>
<organism evidence="3 4">
    <name type="scientific">Gimesia aquarii</name>
    <dbReference type="NCBI Taxonomy" id="2527964"/>
    <lineage>
        <taxon>Bacteria</taxon>
        <taxon>Pseudomonadati</taxon>
        <taxon>Planctomycetota</taxon>
        <taxon>Planctomycetia</taxon>
        <taxon>Planctomycetales</taxon>
        <taxon>Planctomycetaceae</taxon>
        <taxon>Gimesia</taxon>
    </lineage>
</organism>
<dbReference type="Pfam" id="PF09527">
    <property type="entry name" value="ATPase_gene1"/>
    <property type="match status" value="1"/>
</dbReference>
<evidence type="ECO:0000313" key="4">
    <source>
        <dbReference type="Proteomes" id="UP000318704"/>
    </source>
</evidence>
<sequence>MDDQTPAEDDETPNRDLQPDHLQMQNQREIEKRIASQEIRKLKAKNEKHHTIWFGLGMFGLIGWSVAIPAVLGATIGMWIDSRWPTPYSWSLMLLIGGIALGCFNAWKWLHKEGGID</sequence>
<feature type="transmembrane region" description="Helical" evidence="2">
    <location>
        <begin position="88"/>
        <end position="107"/>
    </location>
</feature>
<keyword evidence="2" id="KW-0812">Transmembrane</keyword>
<keyword evidence="2" id="KW-1133">Transmembrane helix</keyword>
<dbReference type="InterPro" id="IPR032820">
    <property type="entry name" value="ATPase_put"/>
</dbReference>
<dbReference type="EMBL" id="CP037920">
    <property type="protein sequence ID" value="QDT97164.1"/>
    <property type="molecule type" value="Genomic_DNA"/>
</dbReference>
<dbReference type="Proteomes" id="UP000318704">
    <property type="component" value="Chromosome"/>
</dbReference>
<feature type="transmembrane region" description="Helical" evidence="2">
    <location>
        <begin position="51"/>
        <end position="76"/>
    </location>
</feature>
<dbReference type="NCBIfam" id="TIGR02230">
    <property type="entry name" value="ATPase_gene1"/>
    <property type="match status" value="1"/>
</dbReference>
<feature type="region of interest" description="Disordered" evidence="1">
    <location>
        <begin position="1"/>
        <end position="22"/>
    </location>
</feature>
<dbReference type="RefSeq" id="WP_197998902.1">
    <property type="nucleotide sequence ID" value="NZ_CP037920.1"/>
</dbReference>
<evidence type="ECO:0000256" key="1">
    <source>
        <dbReference type="SAM" id="MobiDB-lite"/>
    </source>
</evidence>
<name>A0A517VVY0_9PLAN</name>
<protein>
    <submittedName>
        <fullName evidence="3">F0F1-ATPase subunit</fullName>
    </submittedName>
</protein>
<evidence type="ECO:0000256" key="2">
    <source>
        <dbReference type="SAM" id="Phobius"/>
    </source>
</evidence>
<dbReference type="KEGG" id="gaw:V144x_26350"/>
<keyword evidence="2" id="KW-0472">Membrane</keyword>
<dbReference type="AlphaFoldDB" id="A0A517VVY0"/>
<proteinExistence type="predicted"/>
<dbReference type="InterPro" id="IPR011744">
    <property type="entry name" value="ATPase_gene1"/>
</dbReference>
<accession>A0A517VVY0</accession>
<evidence type="ECO:0000313" key="3">
    <source>
        <dbReference type="EMBL" id="QDT97164.1"/>
    </source>
</evidence>
<gene>
    <name evidence="3" type="ORF">V144x_26350</name>
</gene>